<feature type="transmembrane region" description="Helical" evidence="13">
    <location>
        <begin position="339"/>
        <end position="360"/>
    </location>
</feature>
<keyword evidence="7" id="KW-1003">Cell membrane</keyword>
<dbReference type="GO" id="GO:0042910">
    <property type="term" value="F:xenobiotic transmembrane transporter activity"/>
    <property type="evidence" value="ECO:0007669"/>
    <property type="project" value="InterPro"/>
</dbReference>
<evidence type="ECO:0000313" key="18">
    <source>
        <dbReference type="Proteomes" id="UP000199519"/>
    </source>
</evidence>
<evidence type="ECO:0000313" key="16">
    <source>
        <dbReference type="EMBL" id="SET26611.1"/>
    </source>
</evidence>
<feature type="transmembrane region" description="Helical" evidence="13">
    <location>
        <begin position="189"/>
        <end position="212"/>
    </location>
</feature>
<accession>A0A1G6PU77</accession>
<dbReference type="GO" id="GO:0006811">
    <property type="term" value="P:monoatomic ion transport"/>
    <property type="evidence" value="ECO:0007669"/>
    <property type="project" value="UniProtKB-KW"/>
</dbReference>
<dbReference type="PANTHER" id="PTHR43298:SF2">
    <property type="entry name" value="FMN_FAD EXPORTER YEEO-RELATED"/>
    <property type="match status" value="1"/>
</dbReference>
<protein>
    <recommendedName>
        <fullName evidence="4">Probable multidrug resistance protein NorM</fullName>
    </recommendedName>
    <alternativeName>
        <fullName evidence="12">Multidrug-efflux transporter</fullName>
    </alternativeName>
</protein>
<evidence type="ECO:0000256" key="10">
    <source>
        <dbReference type="ARBA" id="ARBA00023065"/>
    </source>
</evidence>
<evidence type="ECO:0000256" key="9">
    <source>
        <dbReference type="ARBA" id="ARBA00022989"/>
    </source>
</evidence>
<dbReference type="EMBL" id="FNBJ01000058">
    <property type="protein sequence ID" value="SDG18800.1"/>
    <property type="molecule type" value="Genomic_DNA"/>
</dbReference>
<comment type="similarity">
    <text evidence="3">Belongs to the multi antimicrobial extrusion (MATE) (TC 2.A.66.1) family.</text>
</comment>
<dbReference type="InterPro" id="IPR002528">
    <property type="entry name" value="MATE_fam"/>
</dbReference>
<evidence type="ECO:0000256" key="8">
    <source>
        <dbReference type="ARBA" id="ARBA00022692"/>
    </source>
</evidence>
<dbReference type="CDD" id="cd13142">
    <property type="entry name" value="MATE_like_12"/>
    <property type="match status" value="1"/>
</dbReference>
<sequence>MSVDDNEVLDFEEEEIINSPQLGNREHIINGPIVRTLFKLAWPVMIGNTMQVVYNLADTFWLGKLGADSVAALSVGFPLVFLMISIGGGITVAGTTLVAQYMGSDNQKMANKITGQIFVFVMALSLVLATIGVLFNKNILHLMGAPAGILPDASSYLTIIFAGLPFMFSFFIFSALLRGYGDTKTPMKMVVFSAILNIILDPLLIFGVGFIPNLGVRGAAIATVFSRAVAGVIGIYILFTGKKGLVLSLDSLKPDFKEIKKILILGLPSAGEQSIVALGMTLLMSIVSQFGTIAVAAYGIGSRILSVVMLPTRGFATATTTMVGQNLGAEQSDRAEKSAWVSTGIILFLLTLLAFLFNLFPKAVISIFNSNPEVIKIGTSFLRIVGFSFGFLGIRFILGGSFRGAGNTVIAMLLAIIALWGIRLPLAHYLSINLGWGTNGIWWGMFFSNFITSIIAVIWFKKGGWKEKAIEE</sequence>
<evidence type="ECO:0000256" key="7">
    <source>
        <dbReference type="ARBA" id="ARBA00022475"/>
    </source>
</evidence>
<evidence type="ECO:0000256" key="4">
    <source>
        <dbReference type="ARBA" id="ARBA00020268"/>
    </source>
</evidence>
<dbReference type="AlphaFoldDB" id="A0A1G6PU77"/>
<dbReference type="Proteomes" id="UP000198612">
    <property type="component" value="Unassembled WGS sequence"/>
</dbReference>
<feature type="transmembrane region" description="Helical" evidence="13">
    <location>
        <begin position="410"/>
        <end position="429"/>
    </location>
</feature>
<feature type="transmembrane region" description="Helical" evidence="13">
    <location>
        <begin position="113"/>
        <end position="135"/>
    </location>
</feature>
<evidence type="ECO:0000313" key="19">
    <source>
        <dbReference type="Proteomes" id="UP000324896"/>
    </source>
</evidence>
<evidence type="ECO:0000313" key="15">
    <source>
        <dbReference type="EMBL" id="SDG18800.1"/>
    </source>
</evidence>
<evidence type="ECO:0000256" key="11">
    <source>
        <dbReference type="ARBA" id="ARBA00023136"/>
    </source>
</evidence>
<organism evidence="14 19">
    <name type="scientific">Halanaerobium congolense</name>
    <dbReference type="NCBI Taxonomy" id="54121"/>
    <lineage>
        <taxon>Bacteria</taxon>
        <taxon>Bacillati</taxon>
        <taxon>Bacillota</taxon>
        <taxon>Clostridia</taxon>
        <taxon>Halanaerobiales</taxon>
        <taxon>Halanaerobiaceae</taxon>
        <taxon>Halanaerobium</taxon>
    </lineage>
</organism>
<dbReference type="EMBL" id="FOHG01000056">
    <property type="protein sequence ID" value="SET26611.1"/>
    <property type="molecule type" value="Genomic_DNA"/>
</dbReference>
<evidence type="ECO:0000256" key="2">
    <source>
        <dbReference type="ARBA" id="ARBA00004651"/>
    </source>
</evidence>
<feature type="transmembrane region" description="Helical" evidence="13">
    <location>
        <begin position="290"/>
        <end position="310"/>
    </location>
</feature>
<keyword evidence="8 13" id="KW-0812">Transmembrane</keyword>
<feature type="transmembrane region" description="Helical" evidence="13">
    <location>
        <begin position="262"/>
        <end position="284"/>
    </location>
</feature>
<feature type="transmembrane region" description="Helical" evidence="13">
    <location>
        <begin position="380"/>
        <end position="398"/>
    </location>
</feature>
<dbReference type="Proteomes" id="UP000324896">
    <property type="component" value="Unassembled WGS sequence"/>
</dbReference>
<dbReference type="GO" id="GO:0005886">
    <property type="term" value="C:plasma membrane"/>
    <property type="evidence" value="ECO:0007669"/>
    <property type="project" value="UniProtKB-SubCell"/>
</dbReference>
<dbReference type="GO" id="GO:0015297">
    <property type="term" value="F:antiporter activity"/>
    <property type="evidence" value="ECO:0007669"/>
    <property type="project" value="UniProtKB-KW"/>
</dbReference>
<evidence type="ECO:0000313" key="17">
    <source>
        <dbReference type="Proteomes" id="UP000198612"/>
    </source>
</evidence>
<keyword evidence="9 13" id="KW-1133">Transmembrane helix</keyword>
<feature type="transmembrane region" description="Helical" evidence="13">
    <location>
        <begin position="155"/>
        <end position="177"/>
    </location>
</feature>
<dbReference type="NCBIfam" id="TIGR00797">
    <property type="entry name" value="matE"/>
    <property type="match status" value="1"/>
</dbReference>
<evidence type="ECO:0000256" key="12">
    <source>
        <dbReference type="ARBA" id="ARBA00031636"/>
    </source>
</evidence>
<keyword evidence="10" id="KW-0406">Ion transport</keyword>
<evidence type="ECO:0000256" key="3">
    <source>
        <dbReference type="ARBA" id="ARBA00010199"/>
    </source>
</evidence>
<keyword evidence="5" id="KW-0813">Transport</keyword>
<evidence type="ECO:0000256" key="5">
    <source>
        <dbReference type="ARBA" id="ARBA00022448"/>
    </source>
</evidence>
<dbReference type="PIRSF" id="PIRSF006603">
    <property type="entry name" value="DinF"/>
    <property type="match status" value="1"/>
</dbReference>
<feature type="transmembrane region" description="Helical" evidence="13">
    <location>
        <begin position="77"/>
        <end position="101"/>
    </location>
</feature>
<dbReference type="InterPro" id="IPR050222">
    <property type="entry name" value="MATE_MdtK"/>
</dbReference>
<dbReference type="RefSeq" id="WP_089720995.1">
    <property type="nucleotide sequence ID" value="NZ_FMYT01000015.1"/>
</dbReference>
<dbReference type="EMBL" id="FMYT01000015">
    <property type="protein sequence ID" value="SDC82915.1"/>
    <property type="molecule type" value="Genomic_DNA"/>
</dbReference>
<keyword evidence="18" id="KW-1185">Reference proteome</keyword>
<evidence type="ECO:0000256" key="6">
    <source>
        <dbReference type="ARBA" id="ARBA00022449"/>
    </source>
</evidence>
<comment type="subcellular location">
    <subcellularLocation>
        <location evidence="2">Cell membrane</location>
        <topology evidence="2">Multi-pass membrane protein</topology>
    </subcellularLocation>
</comment>
<feature type="transmembrane region" description="Helical" evidence="13">
    <location>
        <begin position="218"/>
        <end position="241"/>
    </location>
</feature>
<feature type="transmembrane region" description="Helical" evidence="13">
    <location>
        <begin position="441"/>
        <end position="460"/>
    </location>
</feature>
<dbReference type="InterPro" id="IPR048279">
    <property type="entry name" value="MdtK-like"/>
</dbReference>
<evidence type="ECO:0000313" key="14">
    <source>
        <dbReference type="EMBL" id="SDC82915.1"/>
    </source>
</evidence>
<gene>
    <name evidence="14" type="ORF">SAMN04488597_11549</name>
    <name evidence="15" type="ORF">SAMN04488598_1587</name>
    <name evidence="16" type="ORF">SAMN04515652_1567</name>
</gene>
<keyword evidence="11 13" id="KW-0472">Membrane</keyword>
<evidence type="ECO:0000256" key="1">
    <source>
        <dbReference type="ARBA" id="ARBA00003408"/>
    </source>
</evidence>
<comment type="function">
    <text evidence="1">Multidrug efflux pump.</text>
</comment>
<dbReference type="PANTHER" id="PTHR43298">
    <property type="entry name" value="MULTIDRUG RESISTANCE PROTEIN NORM-RELATED"/>
    <property type="match status" value="1"/>
</dbReference>
<dbReference type="Pfam" id="PF01554">
    <property type="entry name" value="MatE"/>
    <property type="match status" value="2"/>
</dbReference>
<dbReference type="Proteomes" id="UP000199519">
    <property type="component" value="Unassembled WGS sequence"/>
</dbReference>
<keyword evidence="6" id="KW-0050">Antiport</keyword>
<evidence type="ECO:0000256" key="13">
    <source>
        <dbReference type="SAM" id="Phobius"/>
    </source>
</evidence>
<proteinExistence type="inferred from homology"/>
<reference evidence="17 18" key="1">
    <citation type="submission" date="2016-10" db="EMBL/GenBank/DDBJ databases">
        <authorList>
            <person name="Varghese N."/>
            <person name="Submissions S."/>
        </authorList>
    </citation>
    <scope>NUCLEOTIDE SEQUENCE [LARGE SCALE GENOMIC DNA]</scope>
    <source>
        <strain evidence="14 19">WG10</strain>
        <strain evidence="15 18">WG2</strain>
        <strain evidence="16 17">WG5</strain>
    </source>
</reference>
<name>A0A1G6PU77_9FIRM</name>